<proteinExistence type="predicted"/>
<protein>
    <submittedName>
        <fullName evidence="2">Uncharacterized protein</fullName>
    </submittedName>
</protein>
<gene>
    <name evidence="2" type="ORF">PCOR1329_LOCUS35643</name>
</gene>
<feature type="compositionally biased region" description="Gly residues" evidence="1">
    <location>
        <begin position="106"/>
        <end position="117"/>
    </location>
</feature>
<dbReference type="EMBL" id="CAUYUJ010014352">
    <property type="protein sequence ID" value="CAK0840138.1"/>
    <property type="molecule type" value="Genomic_DNA"/>
</dbReference>
<feature type="region of interest" description="Disordered" evidence="1">
    <location>
        <begin position="27"/>
        <end position="65"/>
    </location>
</feature>
<evidence type="ECO:0000256" key="1">
    <source>
        <dbReference type="SAM" id="MobiDB-lite"/>
    </source>
</evidence>
<dbReference type="Proteomes" id="UP001189429">
    <property type="component" value="Unassembled WGS sequence"/>
</dbReference>
<organism evidence="2 3">
    <name type="scientific">Prorocentrum cordatum</name>
    <dbReference type="NCBI Taxonomy" id="2364126"/>
    <lineage>
        <taxon>Eukaryota</taxon>
        <taxon>Sar</taxon>
        <taxon>Alveolata</taxon>
        <taxon>Dinophyceae</taxon>
        <taxon>Prorocentrales</taxon>
        <taxon>Prorocentraceae</taxon>
        <taxon>Prorocentrum</taxon>
    </lineage>
</organism>
<comment type="caution">
    <text evidence="2">The sequence shown here is derived from an EMBL/GenBank/DDBJ whole genome shotgun (WGS) entry which is preliminary data.</text>
</comment>
<feature type="region of interest" description="Disordered" evidence="1">
    <location>
        <begin position="93"/>
        <end position="160"/>
    </location>
</feature>
<name>A0ABN9T598_9DINO</name>
<feature type="non-terminal residue" evidence="2">
    <location>
        <position position="160"/>
    </location>
</feature>
<keyword evidence="3" id="KW-1185">Reference proteome</keyword>
<evidence type="ECO:0000313" key="2">
    <source>
        <dbReference type="EMBL" id="CAK0840138.1"/>
    </source>
</evidence>
<accession>A0ABN9T598</accession>
<reference evidence="2" key="1">
    <citation type="submission" date="2023-10" db="EMBL/GenBank/DDBJ databases">
        <authorList>
            <person name="Chen Y."/>
            <person name="Shah S."/>
            <person name="Dougan E. K."/>
            <person name="Thang M."/>
            <person name="Chan C."/>
        </authorList>
    </citation>
    <scope>NUCLEOTIDE SEQUENCE [LARGE SCALE GENOMIC DNA]</scope>
</reference>
<feature type="compositionally biased region" description="Basic and acidic residues" evidence="1">
    <location>
        <begin position="41"/>
        <end position="62"/>
    </location>
</feature>
<feature type="compositionally biased region" description="Low complexity" evidence="1">
    <location>
        <begin position="118"/>
        <end position="160"/>
    </location>
</feature>
<evidence type="ECO:0000313" key="3">
    <source>
        <dbReference type="Proteomes" id="UP001189429"/>
    </source>
</evidence>
<sequence length="160" mass="16267">MTQTALELDHEENLRYSARRAIHAGIFGPTAGPMKVTDYPPEGHEGIKGGKLRPPADTRDSGGDLSELIEAEESAMLRGKSLKELAISRGNTRFHEVHEDEEDEAGAGGAVGAGSGDGDAALAAEAGSPEAQPASGAEKAAARTPAKTPSAAAPAAGAEK</sequence>